<feature type="region of interest" description="Disordered" evidence="1">
    <location>
        <begin position="1"/>
        <end position="52"/>
    </location>
</feature>
<proteinExistence type="predicted"/>
<evidence type="ECO:0000313" key="3">
    <source>
        <dbReference type="Proteomes" id="UP000292082"/>
    </source>
</evidence>
<gene>
    <name evidence="2" type="ORF">BD310DRAFT_231334</name>
</gene>
<sequence length="189" mass="20200">MVGSGRRAWGSQRRTRLAGEAARRAGRWIERARGGARSPSPSGRSPTALSSNRAMTSIATNRGRSGCSVWFAVCSVAMSPARELSRRPRAGCCLSVGTSTSPSLPAYPPVLDHVHAAAWISAGVVAWPLPRCAVADVGRVTPRSLRGASPHGRLLLLVNAVRYTPPCNRLLCRRLGARHFAGVRADRRS</sequence>
<name>A0A4Q9PC93_9APHY</name>
<organism evidence="2 3">
    <name type="scientific">Dichomitus squalens</name>
    <dbReference type="NCBI Taxonomy" id="114155"/>
    <lineage>
        <taxon>Eukaryota</taxon>
        <taxon>Fungi</taxon>
        <taxon>Dikarya</taxon>
        <taxon>Basidiomycota</taxon>
        <taxon>Agaricomycotina</taxon>
        <taxon>Agaricomycetes</taxon>
        <taxon>Polyporales</taxon>
        <taxon>Polyporaceae</taxon>
        <taxon>Dichomitus</taxon>
    </lineage>
</organism>
<dbReference type="AlphaFoldDB" id="A0A4Q9PC93"/>
<protein>
    <submittedName>
        <fullName evidence="2">Uncharacterized protein</fullName>
    </submittedName>
</protein>
<evidence type="ECO:0000256" key="1">
    <source>
        <dbReference type="SAM" id="MobiDB-lite"/>
    </source>
</evidence>
<feature type="compositionally biased region" description="Basic and acidic residues" evidence="1">
    <location>
        <begin position="21"/>
        <end position="33"/>
    </location>
</feature>
<evidence type="ECO:0000313" key="2">
    <source>
        <dbReference type="EMBL" id="TBU52414.1"/>
    </source>
</evidence>
<reference evidence="2 3" key="1">
    <citation type="submission" date="2019-01" db="EMBL/GenBank/DDBJ databases">
        <title>Draft genome sequences of three monokaryotic isolates of the white-rot basidiomycete fungus Dichomitus squalens.</title>
        <authorList>
            <consortium name="DOE Joint Genome Institute"/>
            <person name="Lopez S.C."/>
            <person name="Andreopoulos B."/>
            <person name="Pangilinan J."/>
            <person name="Lipzen A."/>
            <person name="Riley R."/>
            <person name="Ahrendt S."/>
            <person name="Ng V."/>
            <person name="Barry K."/>
            <person name="Daum C."/>
            <person name="Grigoriev I.V."/>
            <person name="Hilden K.S."/>
            <person name="Makela M.R."/>
            <person name="de Vries R.P."/>
        </authorList>
    </citation>
    <scope>NUCLEOTIDE SEQUENCE [LARGE SCALE GENOMIC DNA]</scope>
    <source>
        <strain evidence="2 3">CBS 464.89</strain>
    </source>
</reference>
<accession>A0A4Q9PC93</accession>
<feature type="compositionally biased region" description="Low complexity" evidence="1">
    <location>
        <begin position="35"/>
        <end position="46"/>
    </location>
</feature>
<dbReference type="Proteomes" id="UP000292082">
    <property type="component" value="Unassembled WGS sequence"/>
</dbReference>
<keyword evidence="3" id="KW-1185">Reference proteome</keyword>
<dbReference type="EMBL" id="ML145251">
    <property type="protein sequence ID" value="TBU52414.1"/>
    <property type="molecule type" value="Genomic_DNA"/>
</dbReference>